<name>A0ABM5K891_DIAVI</name>
<proteinExistence type="predicted"/>
<feature type="compositionally biased region" description="Polar residues" evidence="1">
    <location>
        <begin position="65"/>
        <end position="92"/>
    </location>
</feature>
<keyword evidence="3" id="KW-1185">Reference proteome</keyword>
<feature type="region of interest" description="Disordered" evidence="1">
    <location>
        <begin position="65"/>
        <end position="130"/>
    </location>
</feature>
<evidence type="ECO:0000256" key="1">
    <source>
        <dbReference type="SAM" id="MobiDB-lite"/>
    </source>
</evidence>
<accession>A0ABM5K891</accession>
<dbReference type="EnsemblMetazoa" id="XM_050650448.1">
    <property type="protein sequence ID" value="XP_050506405.1"/>
    <property type="gene ID" value="LOC126884505"/>
</dbReference>
<feature type="compositionally biased region" description="Basic and acidic residues" evidence="1">
    <location>
        <begin position="102"/>
        <end position="115"/>
    </location>
</feature>
<reference evidence="2" key="1">
    <citation type="submission" date="2025-05" db="UniProtKB">
        <authorList>
            <consortium name="EnsemblMetazoa"/>
        </authorList>
    </citation>
    <scope>IDENTIFICATION</scope>
</reference>
<dbReference type="EnsemblMetazoa" id="XM_050650449.1">
    <property type="protein sequence ID" value="XP_050506406.1"/>
    <property type="gene ID" value="LOC126884505"/>
</dbReference>
<evidence type="ECO:0000313" key="2">
    <source>
        <dbReference type="EnsemblMetazoa" id="XP_050506405.1"/>
    </source>
</evidence>
<protein>
    <submittedName>
        <fullName evidence="2">Uncharacterized protein</fullName>
    </submittedName>
</protein>
<organism evidence="2 3">
    <name type="scientific">Diabrotica virgifera virgifera</name>
    <name type="common">western corn rootworm</name>
    <dbReference type="NCBI Taxonomy" id="50390"/>
    <lineage>
        <taxon>Eukaryota</taxon>
        <taxon>Metazoa</taxon>
        <taxon>Ecdysozoa</taxon>
        <taxon>Arthropoda</taxon>
        <taxon>Hexapoda</taxon>
        <taxon>Insecta</taxon>
        <taxon>Pterygota</taxon>
        <taxon>Neoptera</taxon>
        <taxon>Endopterygota</taxon>
        <taxon>Coleoptera</taxon>
        <taxon>Polyphaga</taxon>
        <taxon>Cucujiformia</taxon>
        <taxon>Chrysomeloidea</taxon>
        <taxon>Chrysomelidae</taxon>
        <taxon>Galerucinae</taxon>
        <taxon>Diabroticina</taxon>
        <taxon>Diabroticites</taxon>
        <taxon>Diabrotica</taxon>
    </lineage>
</organism>
<evidence type="ECO:0000313" key="3">
    <source>
        <dbReference type="Proteomes" id="UP001652700"/>
    </source>
</evidence>
<dbReference type="RefSeq" id="XP_050506406.1">
    <property type="nucleotide sequence ID" value="XM_050650449.1"/>
</dbReference>
<sequence length="130" mass="14188">MPTNGHGTGGAIAKKTEIDLLVYEILGKDSPVLNGIEETSAEMEPIPNFFDNVSTNSPERNVNLFNNGSLTANSPKPTVINNVASSSSTEIMTNKGKRKRSSKEDDNKSTLEDLRKKNKATSYVFRNPKS</sequence>
<dbReference type="RefSeq" id="XP_050506405.1">
    <property type="nucleotide sequence ID" value="XM_050650448.1"/>
</dbReference>
<dbReference type="GeneID" id="126884505"/>
<dbReference type="Proteomes" id="UP001652700">
    <property type="component" value="Unplaced"/>
</dbReference>